<dbReference type="Gene3D" id="3.90.550.10">
    <property type="entry name" value="Spore Coat Polysaccharide Biosynthesis Protein SpsA, Chain A"/>
    <property type="match status" value="1"/>
</dbReference>
<dbReference type="AlphaFoldDB" id="A0A1I6HE20"/>
<dbReference type="SUPFAM" id="SSF160246">
    <property type="entry name" value="EspE N-terminal domain-like"/>
    <property type="match status" value="1"/>
</dbReference>
<evidence type="ECO:0000256" key="4">
    <source>
        <dbReference type="ARBA" id="ARBA00022692"/>
    </source>
</evidence>
<keyword evidence="6 7" id="KW-0472">Membrane</keyword>
<dbReference type="PANTHER" id="PTHR43867:SF2">
    <property type="entry name" value="CELLULOSE SYNTHASE CATALYTIC SUBUNIT A [UDP-FORMING]"/>
    <property type="match status" value="1"/>
</dbReference>
<evidence type="ECO:0000259" key="8">
    <source>
        <dbReference type="Pfam" id="PF05157"/>
    </source>
</evidence>
<organism evidence="9 10">
    <name type="scientific">Litoreibacter janthinus</name>
    <dbReference type="NCBI Taxonomy" id="670154"/>
    <lineage>
        <taxon>Bacteria</taxon>
        <taxon>Pseudomonadati</taxon>
        <taxon>Pseudomonadota</taxon>
        <taxon>Alphaproteobacteria</taxon>
        <taxon>Rhodobacterales</taxon>
        <taxon>Roseobacteraceae</taxon>
        <taxon>Litoreibacter</taxon>
    </lineage>
</organism>
<evidence type="ECO:0000313" key="9">
    <source>
        <dbReference type="EMBL" id="SFR52580.1"/>
    </source>
</evidence>
<feature type="transmembrane region" description="Helical" evidence="7">
    <location>
        <begin position="516"/>
        <end position="538"/>
    </location>
</feature>
<evidence type="ECO:0000313" key="10">
    <source>
        <dbReference type="Proteomes" id="UP000199658"/>
    </source>
</evidence>
<dbReference type="InterPro" id="IPR007831">
    <property type="entry name" value="T2SS_GspE_N"/>
</dbReference>
<dbReference type="InterPro" id="IPR050321">
    <property type="entry name" value="Glycosyltr_2/OpgH_subfam"/>
</dbReference>
<dbReference type="Pfam" id="PF05157">
    <property type="entry name" value="MshEN"/>
    <property type="match status" value="1"/>
</dbReference>
<proteinExistence type="predicted"/>
<keyword evidence="3 9" id="KW-0808">Transferase</keyword>
<dbReference type="SUPFAM" id="SSF53448">
    <property type="entry name" value="Nucleotide-diphospho-sugar transferases"/>
    <property type="match status" value="1"/>
</dbReference>
<reference evidence="10" key="1">
    <citation type="submission" date="2016-10" db="EMBL/GenBank/DDBJ databases">
        <authorList>
            <person name="Varghese N."/>
            <person name="Submissions S."/>
        </authorList>
    </citation>
    <scope>NUCLEOTIDE SEQUENCE [LARGE SCALE GENOMIC DNA]</scope>
    <source>
        <strain evidence="10">DSM 26921</strain>
    </source>
</reference>
<evidence type="ECO:0000256" key="1">
    <source>
        <dbReference type="ARBA" id="ARBA00004141"/>
    </source>
</evidence>
<accession>A0A1I6HE20</accession>
<keyword evidence="5 7" id="KW-1133">Transmembrane helix</keyword>
<comment type="subcellular location">
    <subcellularLocation>
        <location evidence="1">Membrane</location>
        <topology evidence="1">Multi-pass membrane protein</topology>
    </subcellularLocation>
</comment>
<feature type="transmembrane region" description="Helical" evidence="7">
    <location>
        <begin position="591"/>
        <end position="612"/>
    </location>
</feature>
<evidence type="ECO:0000256" key="6">
    <source>
        <dbReference type="ARBA" id="ARBA00023136"/>
    </source>
</evidence>
<dbReference type="Pfam" id="PF13641">
    <property type="entry name" value="Glyco_tranf_2_3"/>
    <property type="match status" value="1"/>
</dbReference>
<dbReference type="OrthoDB" id="7431422at2"/>
<keyword evidence="4 7" id="KW-0812">Transmembrane</keyword>
<dbReference type="RefSeq" id="WP_090218066.1">
    <property type="nucleotide sequence ID" value="NZ_FOYO01000001.1"/>
</dbReference>
<dbReference type="PANTHER" id="PTHR43867">
    <property type="entry name" value="CELLULOSE SYNTHASE CATALYTIC SUBUNIT A [UDP-FORMING]"/>
    <property type="match status" value="1"/>
</dbReference>
<feature type="transmembrane region" description="Helical" evidence="7">
    <location>
        <begin position="198"/>
        <end position="220"/>
    </location>
</feature>
<dbReference type="InterPro" id="IPR029044">
    <property type="entry name" value="Nucleotide-diphossugar_trans"/>
</dbReference>
<dbReference type="EMBL" id="FOYO01000001">
    <property type="protein sequence ID" value="SFR52580.1"/>
    <property type="molecule type" value="Genomic_DNA"/>
</dbReference>
<dbReference type="Proteomes" id="UP000199658">
    <property type="component" value="Unassembled WGS sequence"/>
</dbReference>
<feature type="transmembrane region" description="Helical" evidence="7">
    <location>
        <begin position="558"/>
        <end position="579"/>
    </location>
</feature>
<dbReference type="GO" id="GO:0016757">
    <property type="term" value="F:glycosyltransferase activity"/>
    <property type="evidence" value="ECO:0007669"/>
    <property type="project" value="UniProtKB-KW"/>
</dbReference>
<feature type="transmembrane region" description="Helical" evidence="7">
    <location>
        <begin position="226"/>
        <end position="245"/>
    </location>
</feature>
<keyword evidence="10" id="KW-1185">Reference proteome</keyword>
<dbReference type="STRING" id="670154.SAMN04488002_2874"/>
<gene>
    <name evidence="9" type="ORF">SAMN04488002_2874</name>
</gene>
<dbReference type="InterPro" id="IPR037257">
    <property type="entry name" value="T2SS_E_N_sf"/>
</dbReference>
<evidence type="ECO:0000256" key="3">
    <source>
        <dbReference type="ARBA" id="ARBA00022679"/>
    </source>
</evidence>
<protein>
    <submittedName>
        <fullName evidence="9">Glycosyltransferase, catalytic subunit of cellulose synthase and poly-beta-1,6-N-acetylglucosamine synthase</fullName>
    </submittedName>
</protein>
<name>A0A1I6HE20_9RHOB</name>
<evidence type="ECO:0000256" key="5">
    <source>
        <dbReference type="ARBA" id="ARBA00022989"/>
    </source>
</evidence>
<evidence type="ECO:0000256" key="2">
    <source>
        <dbReference type="ARBA" id="ARBA00022676"/>
    </source>
</evidence>
<dbReference type="GO" id="GO:0016020">
    <property type="term" value="C:membrane"/>
    <property type="evidence" value="ECO:0007669"/>
    <property type="project" value="UniProtKB-SubCell"/>
</dbReference>
<evidence type="ECO:0000256" key="7">
    <source>
        <dbReference type="SAM" id="Phobius"/>
    </source>
</evidence>
<sequence length="662" mass="73112">MNAPLKAPVRIDAHSDQRVFLDATLPDGGDSSHPLLGKLLVDQGLITPPQLLIALALQARQNVPLGEILIAQGHVAEEDILRILAKQHGTHLVNIEASPPDPRLAALLVAEDCLRLGFMPWRRRGDRVVIATAHPERIASIRVKLPPEMSDAKFVLAAHSDVQNAIHTQYGDTLAAQAEHRTAPQDSCRNWSTGAMRLVLLTVAALSVAGALFAPVWLIWSVFGAASLALALNSTLKAACAVIALKKRPYPAPAEGPRPALRLPKISILVPLFRERDIAGALVKRLARLSYPHELLEICLVVEASDTVTENALTKGGLPRWMRVVRVPKGGVQTKPRALNYALDFTSGSLVGVYDAEDAPDADQLHQVARKFAEGGADLACVQGILSFYNAKTNWLSRCFFFEYAGWFRVMLAGLQKLGFAIPLGGTTLFFRRDVLVKLGAWDAHNVTEDADLGMRLARRGYRCEMMQSVTQEEANSHVWPWVKQRSRWLKGYAVTWCVHMRKPVLLWRELGTWKFIGFQILFLSTLMSFFLAPVLWWSLLTFLFNWPNPVFDPMPKALVVGASGFFLLAELVTLAVFVTATASIAKRPHIGWILTLPVYFIFGTVAAYKGLAELLFNPFYWDKTEHGMFGGASEASLGIDRPGVDPQPRLEGDGQMVPQRL</sequence>
<feature type="domain" description="Type II secretion system protein GspE N-terminal" evidence="8">
    <location>
        <begin position="89"/>
        <end position="174"/>
    </location>
</feature>
<keyword evidence="2" id="KW-0328">Glycosyltransferase</keyword>